<dbReference type="EMBL" id="KV891562">
    <property type="protein sequence ID" value="OON23344.1"/>
    <property type="molecule type" value="Genomic_DNA"/>
</dbReference>
<feature type="non-terminal residue" evidence="3">
    <location>
        <position position="581"/>
    </location>
</feature>
<dbReference type="InterPro" id="IPR013783">
    <property type="entry name" value="Ig-like_fold"/>
</dbReference>
<dbReference type="Pfam" id="PF00041">
    <property type="entry name" value="fn3"/>
    <property type="match status" value="1"/>
</dbReference>
<dbReference type="GO" id="GO:0016020">
    <property type="term" value="C:membrane"/>
    <property type="evidence" value="ECO:0007669"/>
    <property type="project" value="UniProtKB-SubCell"/>
</dbReference>
<dbReference type="PANTHER" id="PTHR46957">
    <property type="entry name" value="CYTOKINE RECEPTOR"/>
    <property type="match status" value="1"/>
</dbReference>
<dbReference type="Proteomes" id="UP000243686">
    <property type="component" value="Unassembled WGS sequence"/>
</dbReference>
<protein>
    <submittedName>
        <fullName evidence="3">Fibronectin type III domain protein</fullName>
    </submittedName>
</protein>
<keyword evidence="4" id="KW-1185">Reference proteome</keyword>
<dbReference type="CDD" id="cd00063">
    <property type="entry name" value="FN3"/>
    <property type="match status" value="3"/>
</dbReference>
<reference evidence="3 4" key="1">
    <citation type="submission" date="2015-03" db="EMBL/GenBank/DDBJ databases">
        <title>Draft genome of the nematode, Opisthorchis viverrini.</title>
        <authorList>
            <person name="Mitreva M."/>
        </authorList>
    </citation>
    <scope>NUCLEOTIDE SEQUENCE [LARGE SCALE GENOMIC DNA]</scope>
    <source>
        <strain evidence="3">Khon Kaen</strain>
    </source>
</reference>
<evidence type="ECO:0000256" key="1">
    <source>
        <dbReference type="ARBA" id="ARBA00022737"/>
    </source>
</evidence>
<feature type="domain" description="Fibronectin type-III" evidence="2">
    <location>
        <begin position="134"/>
        <end position="229"/>
    </location>
</feature>
<accession>A0A1S8X9E7</accession>
<name>A0A1S8X9E7_OPIVI</name>
<dbReference type="SMART" id="SM00060">
    <property type="entry name" value="FN3"/>
    <property type="match status" value="3"/>
</dbReference>
<gene>
    <name evidence="3" type="ORF">X801_00746</name>
</gene>
<dbReference type="SUPFAM" id="SSF49265">
    <property type="entry name" value="Fibronectin type III"/>
    <property type="match status" value="2"/>
</dbReference>
<evidence type="ECO:0000313" key="4">
    <source>
        <dbReference type="Proteomes" id="UP000243686"/>
    </source>
</evidence>
<dbReference type="InterPro" id="IPR036116">
    <property type="entry name" value="FN3_sf"/>
</dbReference>
<sequence>PSAPRNLRLNQLRRALPPGVKDPKAAFAVLELAWDPPERSHGDLRGYQVSHRLVGPPEAFSPASSDGDGGLAVEVKPPKPIRRNVTQTAYTSTISDGIQFGRVYQFEVAAFNGVDLGLPAQLNVTTPEEVPESYPLQVRLSGLSATAIEVTWSPPIQPQWEGGITSYQVRYFQPNSPNTTEVIRTTTEPRLVIEHLKERTFYTVMVRVLTNSGPGPWSMSSTIQTTAEQPPSQITGVRINLRQIKVTWDTFPVTPKSKRVPITGFRIYYAKNSNEVDLSTWKILDVGPVTMATLDVADPNSEYLVKIKSRGADGRYGRVSDPILVGTHVPEDTSQIGRGISGGDKGPGSNRAISHLSCHWIPGLETSKQGEASLKLYWRRPAQSEGLYQFQIQLLGIKSYSDETNQPRRVVFDPRILEVPLSMLIDSDSDPPVHVPAPIPVAAKQRTGQVVVRVFRVSESLGRIRRYYLILSKTSALIDFDSTPVAQELYWLSKLRDTQQSWDPDTFIAAEYSQEVFEESQMELLLSNPNYSRYRRTADKRVTLERNDSAATQSDAPNAIDPDVLVYGRQLIKDQEYKASL</sequence>
<dbReference type="InterPro" id="IPR003961">
    <property type="entry name" value="FN3_dom"/>
</dbReference>
<keyword evidence="1" id="KW-0677">Repeat</keyword>
<dbReference type="Gene3D" id="2.60.40.10">
    <property type="entry name" value="Immunoglobulins"/>
    <property type="match status" value="3"/>
</dbReference>
<dbReference type="PANTHER" id="PTHR46957:SF3">
    <property type="entry name" value="CYTOKINE RECEPTOR"/>
    <property type="match status" value="1"/>
</dbReference>
<proteinExistence type="predicted"/>
<evidence type="ECO:0000259" key="2">
    <source>
        <dbReference type="PROSITE" id="PS50853"/>
    </source>
</evidence>
<dbReference type="AlphaFoldDB" id="A0A1S8X9E7"/>
<dbReference type="InterPro" id="IPR050713">
    <property type="entry name" value="RTP_Phos/Ushers"/>
</dbReference>
<evidence type="ECO:0000313" key="3">
    <source>
        <dbReference type="EMBL" id="OON23344.1"/>
    </source>
</evidence>
<dbReference type="FunFam" id="2.60.40.10:FF:000028">
    <property type="entry name" value="Neuronal cell adhesion molecule"/>
    <property type="match status" value="1"/>
</dbReference>
<organism evidence="3 4">
    <name type="scientific">Opisthorchis viverrini</name>
    <name type="common">Southeast Asian liver fluke</name>
    <dbReference type="NCBI Taxonomy" id="6198"/>
    <lineage>
        <taxon>Eukaryota</taxon>
        <taxon>Metazoa</taxon>
        <taxon>Spiralia</taxon>
        <taxon>Lophotrochozoa</taxon>
        <taxon>Platyhelminthes</taxon>
        <taxon>Trematoda</taxon>
        <taxon>Digenea</taxon>
        <taxon>Opisthorchiida</taxon>
        <taxon>Opisthorchiata</taxon>
        <taxon>Opisthorchiidae</taxon>
        <taxon>Opisthorchis</taxon>
    </lineage>
</organism>
<feature type="non-terminal residue" evidence="3">
    <location>
        <position position="1"/>
    </location>
</feature>
<dbReference type="PROSITE" id="PS50853">
    <property type="entry name" value="FN3"/>
    <property type="match status" value="2"/>
</dbReference>
<feature type="domain" description="Fibronectin type-III" evidence="2">
    <location>
        <begin position="230"/>
        <end position="332"/>
    </location>
</feature>